<dbReference type="SUPFAM" id="SSF82185">
    <property type="entry name" value="Histone H3 K4-specific methyltransferase SET7/9 N-terminal domain"/>
    <property type="match status" value="1"/>
</dbReference>
<organism evidence="3">
    <name type="scientific">Physcomitrium patens</name>
    <name type="common">Spreading-leaved earth moss</name>
    <name type="synonym">Physcomitrella patens</name>
    <dbReference type="NCBI Taxonomy" id="3218"/>
    <lineage>
        <taxon>Eukaryota</taxon>
        <taxon>Viridiplantae</taxon>
        <taxon>Streptophyta</taxon>
        <taxon>Embryophyta</taxon>
        <taxon>Bryophyta</taxon>
        <taxon>Bryophytina</taxon>
        <taxon>Bryopsida</taxon>
        <taxon>Funariidae</taxon>
        <taxon>Funariales</taxon>
        <taxon>Funariaceae</taxon>
        <taxon>Physcomitrium</taxon>
    </lineage>
</organism>
<dbReference type="InterPro" id="IPR003409">
    <property type="entry name" value="MORN"/>
</dbReference>
<dbReference type="Proteomes" id="UP000006727">
    <property type="component" value="Chromosome 7"/>
</dbReference>
<proteinExistence type="predicted"/>
<name>A0A2K1KBC7_PHYPA</name>
<dbReference type="GeneID" id="112284955"/>
<dbReference type="Gramene" id="Pp3c7_11300V3.1">
    <property type="protein sequence ID" value="Pp3c7_11300V3.1"/>
    <property type="gene ID" value="Pp3c7_11300"/>
</dbReference>
<evidence type="ECO:0000256" key="2">
    <source>
        <dbReference type="SAM" id="MobiDB-lite"/>
    </source>
</evidence>
<dbReference type="EnsemblPlants" id="Pp3c7_11300V3.2">
    <property type="protein sequence ID" value="Pp3c7_11300V3.2"/>
    <property type="gene ID" value="Pp3c7_11300"/>
</dbReference>
<sequence length="180" mass="19755">MVAKKGPNKKPIVSNVLVNKSEGECISGAGKFFYPTGATYEGDWVVVAEVDEGVPATPPPPPGGGAPPHPPLEQMRPNRQRHGKGVYIDGNYQYNGEWKYDKMHGQGCFKYESGASYDGQWNNNVYTGLGTYMWPNGAKYVGGWLENKMHGDGMYKDKDGNSWTGQFFNGIGPGLIMEIQ</sequence>
<keyword evidence="1" id="KW-0677">Repeat</keyword>
<gene>
    <name evidence="4" type="primary">LOC112284955</name>
    <name evidence="3" type="ORF">PHYPA_010262</name>
</gene>
<reference evidence="4" key="3">
    <citation type="submission" date="2020-12" db="UniProtKB">
        <authorList>
            <consortium name="EnsemblPlants"/>
        </authorList>
    </citation>
    <scope>IDENTIFICATION</scope>
</reference>
<dbReference type="Gene3D" id="2.20.110.10">
    <property type="entry name" value="Histone H3 K4-specific methyltransferase SET7/9 N-terminal domain"/>
    <property type="match status" value="2"/>
</dbReference>
<evidence type="ECO:0000313" key="3">
    <source>
        <dbReference type="EMBL" id="PNR51076.1"/>
    </source>
</evidence>
<dbReference type="EMBL" id="ABEU02000007">
    <property type="protein sequence ID" value="PNR51076.1"/>
    <property type="molecule type" value="Genomic_DNA"/>
</dbReference>
<dbReference type="OrthoDB" id="437960at2759"/>
<dbReference type="RefSeq" id="XP_024381141.1">
    <property type="nucleotide sequence ID" value="XM_024525373.2"/>
</dbReference>
<protein>
    <submittedName>
        <fullName evidence="3 4">Uncharacterized protein</fullName>
    </submittedName>
</protein>
<keyword evidence="5" id="KW-1185">Reference proteome</keyword>
<dbReference type="SMART" id="SM00698">
    <property type="entry name" value="MORN"/>
    <property type="match status" value="3"/>
</dbReference>
<dbReference type="STRING" id="3218.A0A2K1KBC7"/>
<dbReference type="PANTHER" id="PTHR46917:SF1">
    <property type="entry name" value="MORN REPEAT-CONTAINING PROTEIN 2"/>
    <property type="match status" value="1"/>
</dbReference>
<dbReference type="Pfam" id="PF02493">
    <property type="entry name" value="MORN"/>
    <property type="match status" value="4"/>
</dbReference>
<dbReference type="PANTHER" id="PTHR46917">
    <property type="entry name" value="MORN REPEAT-CONTAINING PROTEIN 2"/>
    <property type="match status" value="1"/>
</dbReference>
<accession>A0A2K1KBC7</accession>
<reference evidence="3 5" key="2">
    <citation type="journal article" date="2018" name="Plant J.">
        <title>The Physcomitrella patens chromosome-scale assembly reveals moss genome structure and evolution.</title>
        <authorList>
            <person name="Lang D."/>
            <person name="Ullrich K.K."/>
            <person name="Murat F."/>
            <person name="Fuchs J."/>
            <person name="Jenkins J."/>
            <person name="Haas F.B."/>
            <person name="Piednoel M."/>
            <person name="Gundlach H."/>
            <person name="Van Bel M."/>
            <person name="Meyberg R."/>
            <person name="Vives C."/>
            <person name="Morata J."/>
            <person name="Symeonidi A."/>
            <person name="Hiss M."/>
            <person name="Muchero W."/>
            <person name="Kamisugi Y."/>
            <person name="Saleh O."/>
            <person name="Blanc G."/>
            <person name="Decker E.L."/>
            <person name="van Gessel N."/>
            <person name="Grimwood J."/>
            <person name="Hayes R.D."/>
            <person name="Graham S.W."/>
            <person name="Gunter L.E."/>
            <person name="McDaniel S.F."/>
            <person name="Hoernstein S.N.W."/>
            <person name="Larsson A."/>
            <person name="Li F.W."/>
            <person name="Perroud P.F."/>
            <person name="Phillips J."/>
            <person name="Ranjan P."/>
            <person name="Rokshar D.S."/>
            <person name="Rothfels C.J."/>
            <person name="Schneider L."/>
            <person name="Shu S."/>
            <person name="Stevenson D.W."/>
            <person name="Thummler F."/>
            <person name="Tillich M."/>
            <person name="Villarreal Aguilar J.C."/>
            <person name="Widiez T."/>
            <person name="Wong G.K."/>
            <person name="Wymore A."/>
            <person name="Zhang Y."/>
            <person name="Zimmer A.D."/>
            <person name="Quatrano R.S."/>
            <person name="Mayer K.F.X."/>
            <person name="Goodstein D."/>
            <person name="Casacuberta J.M."/>
            <person name="Vandepoele K."/>
            <person name="Reski R."/>
            <person name="Cuming A.C."/>
            <person name="Tuskan G.A."/>
            <person name="Maumus F."/>
            <person name="Salse J."/>
            <person name="Schmutz J."/>
            <person name="Rensing S.A."/>
        </authorList>
    </citation>
    <scope>NUCLEOTIDE SEQUENCE [LARGE SCALE GENOMIC DNA]</scope>
    <source>
        <strain evidence="4 5">cv. Gransden 2004</strain>
    </source>
</reference>
<dbReference type="GO" id="GO:0016020">
    <property type="term" value="C:membrane"/>
    <property type="evidence" value="ECO:0007669"/>
    <property type="project" value="UniProtKB-ARBA"/>
</dbReference>
<dbReference type="AlphaFoldDB" id="A0A2K1KBC7"/>
<dbReference type="EnsemblPlants" id="Pp3c7_11300V3.1">
    <property type="protein sequence ID" value="Pp3c7_11300V3.1"/>
    <property type="gene ID" value="Pp3c7_11300"/>
</dbReference>
<dbReference type="FunFam" id="2.20.110.10:FF:000025">
    <property type="entry name" value="MORN repeat, putative"/>
    <property type="match status" value="1"/>
</dbReference>
<reference evidence="3 5" key="1">
    <citation type="journal article" date="2008" name="Science">
        <title>The Physcomitrella genome reveals evolutionary insights into the conquest of land by plants.</title>
        <authorList>
            <person name="Rensing S."/>
            <person name="Lang D."/>
            <person name="Zimmer A."/>
            <person name="Terry A."/>
            <person name="Salamov A."/>
            <person name="Shapiro H."/>
            <person name="Nishiyama T."/>
            <person name="Perroud P.-F."/>
            <person name="Lindquist E."/>
            <person name="Kamisugi Y."/>
            <person name="Tanahashi T."/>
            <person name="Sakakibara K."/>
            <person name="Fujita T."/>
            <person name="Oishi K."/>
            <person name="Shin-I T."/>
            <person name="Kuroki Y."/>
            <person name="Toyoda A."/>
            <person name="Suzuki Y."/>
            <person name="Hashimoto A."/>
            <person name="Yamaguchi K."/>
            <person name="Sugano A."/>
            <person name="Kohara Y."/>
            <person name="Fujiyama A."/>
            <person name="Anterola A."/>
            <person name="Aoki S."/>
            <person name="Ashton N."/>
            <person name="Barbazuk W.B."/>
            <person name="Barker E."/>
            <person name="Bennetzen J."/>
            <person name="Bezanilla M."/>
            <person name="Blankenship R."/>
            <person name="Cho S.H."/>
            <person name="Dutcher S."/>
            <person name="Estelle M."/>
            <person name="Fawcett J.A."/>
            <person name="Gundlach H."/>
            <person name="Hanada K."/>
            <person name="Heyl A."/>
            <person name="Hicks K.A."/>
            <person name="Hugh J."/>
            <person name="Lohr M."/>
            <person name="Mayer K."/>
            <person name="Melkozernov A."/>
            <person name="Murata T."/>
            <person name="Nelson D."/>
            <person name="Pils B."/>
            <person name="Prigge M."/>
            <person name="Reiss B."/>
            <person name="Renner T."/>
            <person name="Rombauts S."/>
            <person name="Rushton P."/>
            <person name="Sanderfoot A."/>
            <person name="Schween G."/>
            <person name="Shiu S.-H."/>
            <person name="Stueber K."/>
            <person name="Theodoulou F.L."/>
            <person name="Tu H."/>
            <person name="Van de Peer Y."/>
            <person name="Verrier P.J."/>
            <person name="Waters E."/>
            <person name="Wood A."/>
            <person name="Yang L."/>
            <person name="Cove D."/>
            <person name="Cuming A."/>
            <person name="Hasebe M."/>
            <person name="Lucas S."/>
            <person name="Mishler D.B."/>
            <person name="Reski R."/>
            <person name="Grigoriev I."/>
            <person name="Quatrano R.S."/>
            <person name="Boore J.L."/>
        </authorList>
    </citation>
    <scope>NUCLEOTIDE SEQUENCE [LARGE SCALE GENOMIC DNA]</scope>
    <source>
        <strain evidence="4 5">cv. Gransden 2004</strain>
    </source>
</reference>
<dbReference type="InterPro" id="IPR052849">
    <property type="entry name" value="MORN_repeat_protein"/>
</dbReference>
<feature type="region of interest" description="Disordered" evidence="2">
    <location>
        <begin position="52"/>
        <end position="81"/>
    </location>
</feature>
<evidence type="ECO:0000256" key="1">
    <source>
        <dbReference type="ARBA" id="ARBA00022737"/>
    </source>
</evidence>
<evidence type="ECO:0000313" key="5">
    <source>
        <dbReference type="Proteomes" id="UP000006727"/>
    </source>
</evidence>
<feature type="compositionally biased region" description="Pro residues" evidence="2">
    <location>
        <begin position="56"/>
        <end position="71"/>
    </location>
</feature>
<dbReference type="Gramene" id="Pp3c7_11300V3.2">
    <property type="protein sequence ID" value="Pp3c7_11300V3.2"/>
    <property type="gene ID" value="Pp3c7_11300"/>
</dbReference>
<evidence type="ECO:0000313" key="4">
    <source>
        <dbReference type="EnsemblPlants" id="Pp3c7_11300V3.1"/>
    </source>
</evidence>